<dbReference type="RefSeq" id="XP_030755001.1">
    <property type="nucleotide sequence ID" value="XM_030899141.1"/>
</dbReference>
<evidence type="ECO:0000313" key="6">
    <source>
        <dbReference type="RefSeq" id="XP_030755002.1"/>
    </source>
</evidence>
<dbReference type="PRINTS" id="PR00180">
    <property type="entry name" value="CRETINALDHBP"/>
</dbReference>
<dbReference type="RefSeq" id="XP_030755000.1">
    <property type="nucleotide sequence ID" value="XM_030899140.1"/>
</dbReference>
<accession>A0A6J2XW59</accession>
<dbReference type="Proteomes" id="UP000504635">
    <property type="component" value="Unplaced"/>
</dbReference>
<dbReference type="SUPFAM" id="SSF52087">
    <property type="entry name" value="CRAL/TRIO domain"/>
    <property type="match status" value="1"/>
</dbReference>
<gene>
    <name evidence="4 5 6 7 8" type="primary">LOC115881599</name>
</gene>
<evidence type="ECO:0000313" key="5">
    <source>
        <dbReference type="RefSeq" id="XP_030755001.1"/>
    </source>
</evidence>
<dbReference type="KEGG" id="soy:115881599"/>
<dbReference type="RefSeq" id="XP_030755002.1">
    <property type="nucleotide sequence ID" value="XM_030899142.1"/>
</dbReference>
<feature type="region of interest" description="Disordered" evidence="1">
    <location>
        <begin position="277"/>
        <end position="301"/>
    </location>
</feature>
<dbReference type="SUPFAM" id="SSF46938">
    <property type="entry name" value="CRAL/TRIO N-terminal domain"/>
    <property type="match status" value="1"/>
</dbReference>
<dbReference type="Pfam" id="PF00650">
    <property type="entry name" value="CRAL_TRIO"/>
    <property type="match status" value="1"/>
</dbReference>
<dbReference type="InterPro" id="IPR001251">
    <property type="entry name" value="CRAL-TRIO_dom"/>
</dbReference>
<protein>
    <submittedName>
        <fullName evidence="4 5">Alpha-tocopherol transfer protein-like</fullName>
    </submittedName>
</protein>
<evidence type="ECO:0000313" key="4">
    <source>
        <dbReference type="RefSeq" id="XP_030755000.1"/>
    </source>
</evidence>
<dbReference type="SMART" id="SM00516">
    <property type="entry name" value="SEC14"/>
    <property type="match status" value="1"/>
</dbReference>
<dbReference type="CDD" id="cd00170">
    <property type="entry name" value="SEC14"/>
    <property type="match status" value="1"/>
</dbReference>
<dbReference type="InterPro" id="IPR036273">
    <property type="entry name" value="CRAL/TRIO_N_dom_sf"/>
</dbReference>
<dbReference type="OrthoDB" id="6432525at2759"/>
<keyword evidence="3" id="KW-1185">Reference proteome</keyword>
<name>A0A6J2XW59_SITOR</name>
<dbReference type="PANTHER" id="PTHR10174:SF213">
    <property type="entry name" value="CRAL-TRIO DOMAIN-CONTAINING PROTEIN"/>
    <property type="match status" value="1"/>
</dbReference>
<evidence type="ECO:0000313" key="3">
    <source>
        <dbReference type="Proteomes" id="UP000504635"/>
    </source>
</evidence>
<dbReference type="GeneID" id="115881599"/>
<evidence type="ECO:0000313" key="8">
    <source>
        <dbReference type="RefSeq" id="XP_030755005.1"/>
    </source>
</evidence>
<dbReference type="RefSeq" id="XP_030755005.1">
    <property type="nucleotide sequence ID" value="XM_030899145.1"/>
</dbReference>
<evidence type="ECO:0000256" key="1">
    <source>
        <dbReference type="SAM" id="MobiDB-lite"/>
    </source>
</evidence>
<evidence type="ECO:0000313" key="7">
    <source>
        <dbReference type="RefSeq" id="XP_030755004.1"/>
    </source>
</evidence>
<organism evidence="3 8">
    <name type="scientific">Sitophilus oryzae</name>
    <name type="common">Rice weevil</name>
    <name type="synonym">Curculio oryzae</name>
    <dbReference type="NCBI Taxonomy" id="7048"/>
    <lineage>
        <taxon>Eukaryota</taxon>
        <taxon>Metazoa</taxon>
        <taxon>Ecdysozoa</taxon>
        <taxon>Arthropoda</taxon>
        <taxon>Hexapoda</taxon>
        <taxon>Insecta</taxon>
        <taxon>Pterygota</taxon>
        <taxon>Neoptera</taxon>
        <taxon>Endopterygota</taxon>
        <taxon>Coleoptera</taxon>
        <taxon>Polyphaga</taxon>
        <taxon>Cucujiformia</taxon>
        <taxon>Curculionidae</taxon>
        <taxon>Dryophthorinae</taxon>
        <taxon>Sitophilus</taxon>
    </lineage>
</organism>
<dbReference type="AlphaFoldDB" id="A0A6J2XW59"/>
<sequence length="301" mass="34640">MGIPTADVTAIYSKDSKLKKSDVGALKDWANKQPHLPEISELQTILFLQSCYYSNELAKITIDNFFTVRTICQDIFFKRNPSDPTVQASLQCCLIQVLPKLTPPPENYTIILAKLLDCNPDKFNFPNQIRHFDMIEMLHLHQNGPQNGLMLVFDMKGMVFGHLTRLSIVVMKKLFFYLQEAMPIRLKGIHYINVVPFMDKLLAMMKPFMKKELIDVLYVHAHSMESLYKFVPKNCLPAEYGGECDSVDVLHEKEKQCINDNGEFFEYEETQIVNEQKRPGKPKNSGDFFGVEGTFKKLEVD</sequence>
<dbReference type="PANTHER" id="PTHR10174">
    <property type="entry name" value="ALPHA-TOCOPHEROL TRANSFER PROTEIN-RELATED"/>
    <property type="match status" value="1"/>
</dbReference>
<reference evidence="4 5" key="1">
    <citation type="submission" date="2025-04" db="UniProtKB">
        <authorList>
            <consortium name="RefSeq"/>
        </authorList>
    </citation>
    <scope>IDENTIFICATION</scope>
    <source>
        <tissue evidence="4 5">Gonads</tissue>
    </source>
</reference>
<evidence type="ECO:0000259" key="2">
    <source>
        <dbReference type="PROSITE" id="PS50191"/>
    </source>
</evidence>
<dbReference type="GO" id="GO:1902936">
    <property type="term" value="F:phosphatidylinositol bisphosphate binding"/>
    <property type="evidence" value="ECO:0007669"/>
    <property type="project" value="TreeGrafter"/>
</dbReference>
<dbReference type="Gene3D" id="3.40.525.10">
    <property type="entry name" value="CRAL-TRIO lipid binding domain"/>
    <property type="match status" value="1"/>
</dbReference>
<dbReference type="GO" id="GO:0016020">
    <property type="term" value="C:membrane"/>
    <property type="evidence" value="ECO:0007669"/>
    <property type="project" value="TreeGrafter"/>
</dbReference>
<dbReference type="InterPro" id="IPR036865">
    <property type="entry name" value="CRAL-TRIO_dom_sf"/>
</dbReference>
<proteinExistence type="predicted"/>
<feature type="domain" description="CRAL-TRIO" evidence="2">
    <location>
        <begin position="144"/>
        <end position="248"/>
    </location>
</feature>
<dbReference type="RefSeq" id="XP_030755004.1">
    <property type="nucleotide sequence ID" value="XM_030899144.1"/>
</dbReference>
<dbReference type="PROSITE" id="PS50191">
    <property type="entry name" value="CRAL_TRIO"/>
    <property type="match status" value="1"/>
</dbReference>